<evidence type="ECO:0000256" key="13">
    <source>
        <dbReference type="RuleBase" id="RU369069"/>
    </source>
</evidence>
<comment type="caution">
    <text evidence="14">The sequence shown here is derived from an EMBL/GenBank/DDBJ whole genome shotgun (WGS) entry which is preliminary data.</text>
</comment>
<evidence type="ECO:0000256" key="1">
    <source>
        <dbReference type="ARBA" id="ARBA00001941"/>
    </source>
</evidence>
<dbReference type="Pfam" id="PF01963">
    <property type="entry name" value="TraB_PrgY_gumN"/>
    <property type="match status" value="1"/>
</dbReference>
<keyword evidence="7 13" id="KW-0732">Signal</keyword>
<keyword evidence="4 13" id="KW-0645">Protease</keyword>
<evidence type="ECO:0000256" key="7">
    <source>
        <dbReference type="ARBA" id="ARBA00022729"/>
    </source>
</evidence>
<evidence type="ECO:0000256" key="2">
    <source>
        <dbReference type="ARBA" id="ARBA00004479"/>
    </source>
</evidence>
<evidence type="ECO:0000313" key="14">
    <source>
        <dbReference type="EMBL" id="KAF8774158.1"/>
    </source>
</evidence>
<evidence type="ECO:0000313" key="15">
    <source>
        <dbReference type="Proteomes" id="UP000807504"/>
    </source>
</evidence>
<feature type="transmembrane region" description="Helical" evidence="13">
    <location>
        <begin position="128"/>
        <end position="155"/>
    </location>
</feature>
<comment type="cofactor">
    <cofactor evidence="13">
        <name>Mn(2+)</name>
        <dbReference type="ChEBI" id="CHEBI:29035"/>
    </cofactor>
    <cofactor evidence="13">
        <name>Co(2+)</name>
        <dbReference type="ChEBI" id="CHEBI:48828"/>
    </cofactor>
    <text evidence="13">Divalent metal cations. Mn(2+) or Co(2+).</text>
</comment>
<evidence type="ECO:0000256" key="9">
    <source>
        <dbReference type="ARBA" id="ARBA00022989"/>
    </source>
</evidence>
<evidence type="ECO:0000256" key="11">
    <source>
        <dbReference type="ARBA" id="ARBA00023136"/>
    </source>
</evidence>
<proteinExistence type="inferred from homology"/>
<evidence type="ECO:0000256" key="3">
    <source>
        <dbReference type="ARBA" id="ARBA00008261"/>
    </source>
</evidence>
<dbReference type="GO" id="GO:0004222">
    <property type="term" value="F:metalloendopeptidase activity"/>
    <property type="evidence" value="ECO:0007669"/>
    <property type="project" value="UniProtKB-UniRule"/>
</dbReference>
<dbReference type="GO" id="GO:0016055">
    <property type="term" value="P:Wnt signaling pathway"/>
    <property type="evidence" value="ECO:0007669"/>
    <property type="project" value="UniProtKB-KW"/>
</dbReference>
<comment type="caution">
    <text evidence="13">Lacks conserved residue(s) required for the propagation of feature annotation.</text>
</comment>
<dbReference type="InterPro" id="IPR040230">
    <property type="entry name" value="TIKI1/2-like"/>
</dbReference>
<keyword evidence="13" id="KW-0879">Wnt signaling pathway</keyword>
<dbReference type="GO" id="GO:0005886">
    <property type="term" value="C:plasma membrane"/>
    <property type="evidence" value="ECO:0007669"/>
    <property type="project" value="UniProtKB-SubCell"/>
</dbReference>
<dbReference type="EMBL" id="JABXBU010002227">
    <property type="protein sequence ID" value="KAF8774158.1"/>
    <property type="molecule type" value="Genomic_DNA"/>
</dbReference>
<dbReference type="Proteomes" id="UP000807504">
    <property type="component" value="Unassembled WGS sequence"/>
</dbReference>
<comment type="function">
    <text evidence="13">Metalloprotease that acts as a negative regulator of the Wnt signaling pathway.</text>
</comment>
<keyword evidence="9 13" id="KW-1133">Transmembrane helix</keyword>
<keyword evidence="5 13" id="KW-0812">Transmembrane</keyword>
<dbReference type="GO" id="GO:0030178">
    <property type="term" value="P:negative regulation of Wnt signaling pathway"/>
    <property type="evidence" value="ECO:0007669"/>
    <property type="project" value="UniProtKB-UniRule"/>
</dbReference>
<gene>
    <name evidence="14" type="ORF">HNY73_016740</name>
</gene>
<evidence type="ECO:0000256" key="12">
    <source>
        <dbReference type="ARBA" id="ARBA00023180"/>
    </source>
</evidence>
<keyword evidence="11 13" id="KW-0472">Membrane</keyword>
<keyword evidence="8 13" id="KW-0378">Hydrolase</keyword>
<evidence type="ECO:0000256" key="4">
    <source>
        <dbReference type="ARBA" id="ARBA00022670"/>
    </source>
</evidence>
<comment type="similarity">
    <text evidence="3 13">Belongs to the TIKI family.</text>
</comment>
<comment type="subcellular location">
    <subcellularLocation>
        <location evidence="13">Cell membrane</location>
        <topology evidence="13">Single-pass type I membrane protein</topology>
    </subcellularLocation>
    <subcellularLocation>
        <location evidence="2">Membrane</location>
        <topology evidence="2">Single-pass type I membrane protein</topology>
    </subcellularLocation>
</comment>
<name>A0A8T0EKR3_ARGBR</name>
<dbReference type="InterPro" id="IPR002816">
    <property type="entry name" value="TraB/PrgY/GumN_fam"/>
</dbReference>
<organism evidence="14 15">
    <name type="scientific">Argiope bruennichi</name>
    <name type="common">Wasp spider</name>
    <name type="synonym">Aranea bruennichi</name>
    <dbReference type="NCBI Taxonomy" id="94029"/>
    <lineage>
        <taxon>Eukaryota</taxon>
        <taxon>Metazoa</taxon>
        <taxon>Ecdysozoa</taxon>
        <taxon>Arthropoda</taxon>
        <taxon>Chelicerata</taxon>
        <taxon>Arachnida</taxon>
        <taxon>Araneae</taxon>
        <taxon>Araneomorphae</taxon>
        <taxon>Entelegynae</taxon>
        <taxon>Araneoidea</taxon>
        <taxon>Araneidae</taxon>
        <taxon>Argiope</taxon>
    </lineage>
</organism>
<keyword evidence="13" id="KW-1003">Cell membrane</keyword>
<feature type="transmembrane region" description="Helical" evidence="13">
    <location>
        <begin position="89"/>
        <end position="108"/>
    </location>
</feature>
<evidence type="ECO:0000256" key="5">
    <source>
        <dbReference type="ARBA" id="ARBA00022692"/>
    </source>
</evidence>
<feature type="transmembrane region" description="Helical" evidence="13">
    <location>
        <begin position="20"/>
        <end position="45"/>
    </location>
</feature>
<keyword evidence="6 13" id="KW-0479">Metal-binding</keyword>
<dbReference type="GO" id="GO:0006508">
    <property type="term" value="P:proteolysis"/>
    <property type="evidence" value="ECO:0007669"/>
    <property type="project" value="UniProtKB-KW"/>
</dbReference>
<dbReference type="AlphaFoldDB" id="A0A8T0EKR3"/>
<accession>A0A8T0EKR3</accession>
<evidence type="ECO:0000256" key="10">
    <source>
        <dbReference type="ARBA" id="ARBA00023049"/>
    </source>
</evidence>
<reference evidence="14" key="1">
    <citation type="journal article" date="2020" name="bioRxiv">
        <title>Chromosome-level reference genome of the European wasp spider Argiope bruennichi: a resource for studies on range expansion and evolutionary adaptation.</title>
        <authorList>
            <person name="Sheffer M.M."/>
            <person name="Hoppe A."/>
            <person name="Krehenwinkel H."/>
            <person name="Uhl G."/>
            <person name="Kuss A.W."/>
            <person name="Jensen L."/>
            <person name="Jensen C."/>
            <person name="Gillespie R.G."/>
            <person name="Hoff K.J."/>
            <person name="Prost S."/>
        </authorList>
    </citation>
    <scope>NUCLEOTIDE SEQUENCE</scope>
</reference>
<keyword evidence="10 13" id="KW-0482">Metalloprotease</keyword>
<evidence type="ECO:0000256" key="6">
    <source>
        <dbReference type="ARBA" id="ARBA00022723"/>
    </source>
</evidence>
<dbReference type="EC" id="3.4.-.-" evidence="13"/>
<dbReference type="CDD" id="cd14789">
    <property type="entry name" value="Tiki"/>
    <property type="match status" value="1"/>
</dbReference>
<dbReference type="GO" id="GO:0046872">
    <property type="term" value="F:metal ion binding"/>
    <property type="evidence" value="ECO:0007669"/>
    <property type="project" value="UniProtKB-UniRule"/>
</dbReference>
<dbReference type="PANTHER" id="PTHR31120:SF6">
    <property type="entry name" value="METALLOPROTEASE TIKI HOMOLOG"/>
    <property type="match status" value="1"/>
</dbReference>
<keyword evidence="15" id="KW-1185">Reference proteome</keyword>
<reference evidence="14" key="2">
    <citation type="submission" date="2020-06" db="EMBL/GenBank/DDBJ databases">
        <authorList>
            <person name="Sheffer M."/>
        </authorList>
    </citation>
    <scope>NUCLEOTIDE SEQUENCE</scope>
</reference>
<evidence type="ECO:0000256" key="8">
    <source>
        <dbReference type="ARBA" id="ARBA00022801"/>
    </source>
</evidence>
<dbReference type="PANTHER" id="PTHR31120">
    <property type="entry name" value="METALLOPROTEASE TIKI"/>
    <property type="match status" value="1"/>
</dbReference>
<protein>
    <recommendedName>
        <fullName evidence="13">Metalloprotease TIKI homolog</fullName>
        <ecNumber evidence="13">3.4.-.-</ecNumber>
    </recommendedName>
</protein>
<sequence length="659" mass="75843">MNEILLFTYIISKPYSKIMHVLLTVLIEITFILLPFHTFAVYYTLLCHQIYCMNKSFKEQLSSKIVLQDGDIEVYKVIRELIEDIDSQLSYSMFLCTLFNSCTMYYGIDSYMQKSEFWLFNTQYISIWFLFGVSCSAFFAMSMTGTLIFCTALSFTVLAYKKPSFCDQDVDPFSFLWTIKRNPPSYLFGTIHVPYTKVWTRTPVKTPNTPFATSTQVFFELDLVDPTTVSALSSCQLLPQGKNLSDVLPGDLYTRLKRHLEYVRGMMPQWMTKEDQRGRGLYADYLFNAIAGNWERKRPVWVMLMVNSLTESDVRSRGVPVLDLYLAQEAERLKKKTAAVEKVEEQCLPLNGLNFSQVLFALNHTLLQHELRESEMQSSYTTEDLIRHYNCGDLNSEVFGQDTAPVPNLSNNSLSEEDATLARNIDLYFRQELIYNRNKRMGSRVVQLMQQNPDQSLFFAFGAGHFLGNNTILDFVQDHGFEVEHVSVYTEIEKRESPKPTSSLDEMTPGSRLPSLLETSSIKSQDSRFNHRRYTTSTSDSVLWRSGSLLEHILYSSSPSPVTTYTPKRFNDLWVHLNTYGKKLIQVGEISARSSHVQPHQQAFQARFAKNKENDQMVSESSRIQIAQPLLRMMLLLLFIHYSIAFQIPSQVVCLTGIT</sequence>
<comment type="cofactor">
    <cofactor evidence="1">
        <name>Co(2+)</name>
        <dbReference type="ChEBI" id="CHEBI:48828"/>
    </cofactor>
</comment>
<keyword evidence="12" id="KW-0325">Glycoprotein</keyword>